<evidence type="ECO:0008006" key="7">
    <source>
        <dbReference type="Google" id="ProtNLM"/>
    </source>
</evidence>
<evidence type="ECO:0000256" key="4">
    <source>
        <dbReference type="ARBA" id="ARBA00023242"/>
    </source>
</evidence>
<protein>
    <recommendedName>
        <fullName evidence="7">Exportin-1/Importin-beta-like domain-containing protein</fullName>
    </recommendedName>
</protein>
<keyword evidence="4" id="KW-0539">Nucleus</keyword>
<keyword evidence="6" id="KW-1185">Reference proteome</keyword>
<comment type="caution">
    <text evidence="5">The sequence shown here is derived from an EMBL/GenBank/DDBJ whole genome shotgun (WGS) entry which is preliminary data.</text>
</comment>
<name>A0A1V9Y895_9STRA</name>
<proteinExistence type="inferred from homology"/>
<dbReference type="Gene3D" id="1.25.10.10">
    <property type="entry name" value="Leucine-rich Repeat Variant"/>
    <property type="match status" value="2"/>
</dbReference>
<dbReference type="Pfam" id="PF24139">
    <property type="entry name" value="TPR_TNPO3_IPO13_4th"/>
    <property type="match status" value="1"/>
</dbReference>
<reference evidence="5 6" key="1">
    <citation type="journal article" date="2014" name="Genome Biol. Evol.">
        <title>The secreted proteins of Achlya hypogyna and Thraustotheca clavata identify the ancestral oomycete secretome and reveal gene acquisitions by horizontal gene transfer.</title>
        <authorList>
            <person name="Misner I."/>
            <person name="Blouin N."/>
            <person name="Leonard G."/>
            <person name="Richards T.A."/>
            <person name="Lane C.E."/>
        </authorList>
    </citation>
    <scope>NUCLEOTIDE SEQUENCE [LARGE SCALE GENOMIC DNA]</scope>
    <source>
        <strain evidence="5 6">ATCC 34112</strain>
    </source>
</reference>
<dbReference type="InterPro" id="IPR057941">
    <property type="entry name" value="TPR_TNPO3_IPO13_2nd"/>
</dbReference>
<dbReference type="EMBL" id="JNBS01004866">
    <property type="protein sequence ID" value="OQR81942.1"/>
    <property type="molecule type" value="Genomic_DNA"/>
</dbReference>
<dbReference type="SUPFAM" id="SSF48371">
    <property type="entry name" value="ARM repeat"/>
    <property type="match status" value="1"/>
</dbReference>
<dbReference type="AlphaFoldDB" id="A0A1V9Y895"/>
<dbReference type="OrthoDB" id="435593at2759"/>
<evidence type="ECO:0000256" key="2">
    <source>
        <dbReference type="ARBA" id="ARBA00007991"/>
    </source>
</evidence>
<dbReference type="InterPro" id="IPR051345">
    <property type="entry name" value="Importin_beta-like_NTR"/>
</dbReference>
<comment type="similarity">
    <text evidence="2">Belongs to the importin beta family.</text>
</comment>
<dbReference type="PANTHER" id="PTHR12363">
    <property type="entry name" value="TRANSPORTIN 3 AND IMPORTIN 13"/>
    <property type="match status" value="1"/>
</dbReference>
<dbReference type="Pfam" id="PF24138">
    <property type="entry name" value="TPR_TNPO3_IPO13_2nd"/>
    <property type="match status" value="1"/>
</dbReference>
<dbReference type="InterPro" id="IPR058537">
    <property type="entry name" value="TPR_TNPO3_IPO13_4th"/>
</dbReference>
<dbReference type="GO" id="GO:0005737">
    <property type="term" value="C:cytoplasm"/>
    <property type="evidence" value="ECO:0007669"/>
    <property type="project" value="TreeGrafter"/>
</dbReference>
<evidence type="ECO:0000256" key="3">
    <source>
        <dbReference type="ARBA" id="ARBA00022448"/>
    </source>
</evidence>
<dbReference type="Proteomes" id="UP000243217">
    <property type="component" value="Unassembled WGS sequence"/>
</dbReference>
<evidence type="ECO:0000256" key="1">
    <source>
        <dbReference type="ARBA" id="ARBA00004123"/>
    </source>
</evidence>
<dbReference type="PANTHER" id="PTHR12363:SF33">
    <property type="entry name" value="IMPORTIN-13"/>
    <property type="match status" value="1"/>
</dbReference>
<dbReference type="STRING" id="74557.A0A1V9Y895"/>
<evidence type="ECO:0000313" key="5">
    <source>
        <dbReference type="EMBL" id="OQR81942.1"/>
    </source>
</evidence>
<sequence>MEESVVRAVQALYSSETSNEHRSAADSFLRTFQSDPAAFSTCYSLLTHQNIPSLSLPIHYVHGFCATTLSHMVLTPRERESLPSLFQLHRERDTVRLLGTALVRNMDSSQGLDWLLQGSWDDEVRLSLLTLAATEGIAYQEASKVIVWLGQKNLVNKDSLRCLAEWINAMEERNPELVVPNPLVHAAIQLLPQGIDDASELFDAAVDVVIEIIRAFPSTERDLKVIQWLLPQLMALKPVFAEAVVYENTDCCLGLTRVFTEMAETYLALLLGDNPMNQVAVVDTLLECMAYPDADSTWLSRSGNIRFTSVVVAEITMPFWFAFCDALIQTRDVPTKTRLLETFRLSLARLSQICMQNIKFRDGFKELPSDKKADFKEFRADLGDILRDCCHLLGAEIVLQHCVIGLSSIFQSQESPDSQWEAIEAHLYCFRSIARKVEMQIQAQPNFDQTPLHNIFSYLPQFPDHPSIRYTSCLIISRYAEWLNTSGTTYLPLMLQFIDCTVQQCIKRKDYHDWQVATAVSAALRSLCIECWKHVGRDLIDYYVRLQATEALEVEDQVILLEGICKAISKEEQQLLVPAMQTLAAPIAQRMTEILSSEHPSTSGILKDLLRLMCLYDYITVPAGTPSHPLVILTETLFPLFQKTLLVFGHNGEVVERSCRCFKRMLRVPQMKIIVPALSELLVTRYDQNPMSSYLYCASMVLKNFDSDSDCFPIFEQVLLAISRKTFAVLQASPTAMTNNPDIVEEYFYLMERYLRCLPLQTLSVIPSLFQCGLAGLGLQHNDANKGVLSCLQILLQQTAQVHTDPAFQQYYATVDECLRNQGAHLVHALMRGVMGHFSGSRVDADHGSCAGVLLCIAQLNGNGFKEWITAVLTSVDTGSKMQPKDKQQFLEALLETTDESAFRRTIRHFAKLCKQYGVNV</sequence>
<accession>A0A1V9Y895</accession>
<keyword evidence="3" id="KW-0813">Transport</keyword>
<dbReference type="InterPro" id="IPR011989">
    <property type="entry name" value="ARM-like"/>
</dbReference>
<evidence type="ECO:0000313" key="6">
    <source>
        <dbReference type="Proteomes" id="UP000243217"/>
    </source>
</evidence>
<gene>
    <name evidence="5" type="ORF">THRCLA_11269</name>
</gene>
<dbReference type="GO" id="GO:0006606">
    <property type="term" value="P:protein import into nucleus"/>
    <property type="evidence" value="ECO:0007669"/>
    <property type="project" value="TreeGrafter"/>
</dbReference>
<organism evidence="5 6">
    <name type="scientific">Thraustotheca clavata</name>
    <dbReference type="NCBI Taxonomy" id="74557"/>
    <lineage>
        <taxon>Eukaryota</taxon>
        <taxon>Sar</taxon>
        <taxon>Stramenopiles</taxon>
        <taxon>Oomycota</taxon>
        <taxon>Saprolegniomycetes</taxon>
        <taxon>Saprolegniales</taxon>
        <taxon>Achlyaceae</taxon>
        <taxon>Thraustotheca</taxon>
    </lineage>
</organism>
<dbReference type="GO" id="GO:0005634">
    <property type="term" value="C:nucleus"/>
    <property type="evidence" value="ECO:0007669"/>
    <property type="project" value="UniProtKB-SubCell"/>
</dbReference>
<comment type="subcellular location">
    <subcellularLocation>
        <location evidence="1">Nucleus</location>
    </subcellularLocation>
</comment>
<dbReference type="InterPro" id="IPR016024">
    <property type="entry name" value="ARM-type_fold"/>
</dbReference>